<keyword evidence="1" id="KW-0732">Signal</keyword>
<dbReference type="EMBL" id="DVMU01000124">
    <property type="protein sequence ID" value="HIU34024.1"/>
    <property type="molecule type" value="Genomic_DNA"/>
</dbReference>
<reference evidence="2" key="1">
    <citation type="submission" date="2020-10" db="EMBL/GenBank/DDBJ databases">
        <authorList>
            <person name="Gilroy R."/>
        </authorList>
    </citation>
    <scope>NUCLEOTIDE SEQUENCE</scope>
    <source>
        <strain evidence="2">ChiHcec3-11533</strain>
    </source>
</reference>
<dbReference type="Proteomes" id="UP000824072">
    <property type="component" value="Unassembled WGS sequence"/>
</dbReference>
<proteinExistence type="predicted"/>
<evidence type="ECO:0000313" key="2">
    <source>
        <dbReference type="EMBL" id="HIU34024.1"/>
    </source>
</evidence>
<evidence type="ECO:0000313" key="3">
    <source>
        <dbReference type="Proteomes" id="UP000824072"/>
    </source>
</evidence>
<gene>
    <name evidence="2" type="ORF">IAB02_05625</name>
</gene>
<feature type="chain" id="PRO_5039169890" evidence="1">
    <location>
        <begin position="23"/>
        <end position="272"/>
    </location>
</feature>
<organism evidence="2 3">
    <name type="scientific">Candidatus Pullichristensenella excrementigallinarum</name>
    <dbReference type="NCBI Taxonomy" id="2840907"/>
    <lineage>
        <taxon>Bacteria</taxon>
        <taxon>Bacillati</taxon>
        <taxon>Bacillota</taxon>
        <taxon>Clostridia</taxon>
        <taxon>Candidatus Pullichristensenella</taxon>
    </lineage>
</organism>
<sequence>MRKCLSLLLALCLFCSVSVGLAAESNPEGSVLVPDLYAFADGRVQEPARDTLESHSYQVYQGDGLDLVLLNAYVEALLAQSPDWKLSHVAEGASAYQYFLEYTGSEAIGEPVQLPGSYPGNLLLSYNGEEISIRSSQGIEFADLGIYNTAEDTDRLLAVQDLASFSNGILAEPIIETSDEQIACYWLELEGVDTAALAEAYAQALGETWKNLHGHADGSVAYLFEYDGNLSIGEEVSSLHDFEENLVILYEENFIRITASTGIRFADLGLRY</sequence>
<dbReference type="AlphaFoldDB" id="A0A9D1IDI6"/>
<feature type="signal peptide" evidence="1">
    <location>
        <begin position="1"/>
        <end position="22"/>
    </location>
</feature>
<comment type="caution">
    <text evidence="2">The sequence shown here is derived from an EMBL/GenBank/DDBJ whole genome shotgun (WGS) entry which is preliminary data.</text>
</comment>
<accession>A0A9D1IDI6</accession>
<evidence type="ECO:0000256" key="1">
    <source>
        <dbReference type="SAM" id="SignalP"/>
    </source>
</evidence>
<name>A0A9D1IDI6_9FIRM</name>
<protein>
    <submittedName>
        <fullName evidence="2">Uncharacterized protein</fullName>
    </submittedName>
</protein>
<reference evidence="2" key="2">
    <citation type="journal article" date="2021" name="PeerJ">
        <title>Extensive microbial diversity within the chicken gut microbiome revealed by metagenomics and culture.</title>
        <authorList>
            <person name="Gilroy R."/>
            <person name="Ravi A."/>
            <person name="Getino M."/>
            <person name="Pursley I."/>
            <person name="Horton D.L."/>
            <person name="Alikhan N.F."/>
            <person name="Baker D."/>
            <person name="Gharbi K."/>
            <person name="Hall N."/>
            <person name="Watson M."/>
            <person name="Adriaenssens E.M."/>
            <person name="Foster-Nyarko E."/>
            <person name="Jarju S."/>
            <person name="Secka A."/>
            <person name="Antonio M."/>
            <person name="Oren A."/>
            <person name="Chaudhuri R.R."/>
            <person name="La Ragione R."/>
            <person name="Hildebrand F."/>
            <person name="Pallen M.J."/>
        </authorList>
    </citation>
    <scope>NUCLEOTIDE SEQUENCE</scope>
    <source>
        <strain evidence="2">ChiHcec3-11533</strain>
    </source>
</reference>